<dbReference type="AlphaFoldDB" id="A0A1F7YNK7"/>
<dbReference type="Gene3D" id="3.30.1490.300">
    <property type="match status" value="1"/>
</dbReference>
<name>A0A1F7YNK7_9BACT</name>
<dbReference type="PIRSF" id="PIRSF019169">
    <property type="entry name" value="PilM"/>
    <property type="match status" value="1"/>
</dbReference>
<dbReference type="InterPro" id="IPR005883">
    <property type="entry name" value="PilM"/>
</dbReference>
<comment type="caution">
    <text evidence="1">The sequence shown here is derived from an EMBL/GenBank/DDBJ whole genome shotgun (WGS) entry which is preliminary data.</text>
</comment>
<reference evidence="1 2" key="1">
    <citation type="journal article" date="2016" name="Nat. Commun.">
        <title>Thousands of microbial genomes shed light on interconnected biogeochemical processes in an aquifer system.</title>
        <authorList>
            <person name="Anantharaman K."/>
            <person name="Brown C.T."/>
            <person name="Hug L.A."/>
            <person name="Sharon I."/>
            <person name="Castelle C.J."/>
            <person name="Probst A.J."/>
            <person name="Thomas B.C."/>
            <person name="Singh A."/>
            <person name="Wilkins M.J."/>
            <person name="Karaoz U."/>
            <person name="Brodie E.L."/>
            <person name="Williams K.H."/>
            <person name="Hubbard S.S."/>
            <person name="Banfield J.F."/>
        </authorList>
    </citation>
    <scope>NUCLEOTIDE SEQUENCE [LARGE SCALE GENOMIC DNA]</scope>
</reference>
<dbReference type="Gene3D" id="3.30.420.40">
    <property type="match status" value="2"/>
</dbReference>
<dbReference type="SUPFAM" id="SSF53067">
    <property type="entry name" value="Actin-like ATPase domain"/>
    <property type="match status" value="2"/>
</dbReference>
<dbReference type="STRING" id="1802500.A2801_02790"/>
<dbReference type="Pfam" id="PF11104">
    <property type="entry name" value="PilM_2"/>
    <property type="match status" value="1"/>
</dbReference>
<protein>
    <recommendedName>
        <fullName evidence="3">SHS2 domain-containing protein</fullName>
    </recommendedName>
</protein>
<evidence type="ECO:0008006" key="3">
    <source>
        <dbReference type="Google" id="ProtNLM"/>
    </source>
</evidence>
<dbReference type="PANTHER" id="PTHR32432">
    <property type="entry name" value="CELL DIVISION PROTEIN FTSA-RELATED"/>
    <property type="match status" value="1"/>
</dbReference>
<sequence>MSVGLDIGTKTIKVVELGQEGGKFVLKAAGAVGYKGTPIDIKLQDEKEMANIAASIKKLFNDARVSSRSVSIALPETQVFTRLLKFPLLNDQEIASAVKWEAEEYIPIPIKDAVVEHQVIERQETGNPPQALILLTAVLRELVEKYVQVLNLAGLNVSSIETELMSMVRSLSVPGATVMIIDFGAKSTDIAIAKDEQLYFSRSIPTAGDAFTRAVAQALGVTPQQAEEYKRTYGLAQNQLEGKVGQSLLPIFKVVAEEVKKAIHYYTLDVKSEGPTTVIISGGTAGLPGAAPVLSDLLGLEVTIGTPFSKIMVDADSAKGLANYAPLYSVAVGLAMR</sequence>
<dbReference type="PANTHER" id="PTHR32432:SF3">
    <property type="entry name" value="ETHANOLAMINE UTILIZATION PROTEIN EUTJ"/>
    <property type="match status" value="1"/>
</dbReference>
<evidence type="ECO:0000313" key="1">
    <source>
        <dbReference type="EMBL" id="OGM28863.1"/>
    </source>
</evidence>
<accession>A0A1F7YNK7</accession>
<evidence type="ECO:0000313" key="2">
    <source>
        <dbReference type="Proteomes" id="UP000177263"/>
    </source>
</evidence>
<dbReference type="EMBL" id="MGGM01000023">
    <property type="protein sequence ID" value="OGM28863.1"/>
    <property type="molecule type" value="Genomic_DNA"/>
</dbReference>
<gene>
    <name evidence="1" type="ORF">A2801_02790</name>
</gene>
<proteinExistence type="predicted"/>
<dbReference type="InterPro" id="IPR050696">
    <property type="entry name" value="FtsA/MreB"/>
</dbReference>
<dbReference type="NCBIfam" id="TIGR01175">
    <property type="entry name" value="pilM"/>
    <property type="match status" value="1"/>
</dbReference>
<dbReference type="Proteomes" id="UP000177263">
    <property type="component" value="Unassembled WGS sequence"/>
</dbReference>
<dbReference type="CDD" id="cd24049">
    <property type="entry name" value="ASKHA_NBD_PilM"/>
    <property type="match status" value="1"/>
</dbReference>
<dbReference type="InterPro" id="IPR043129">
    <property type="entry name" value="ATPase_NBD"/>
</dbReference>
<organism evidence="1 2">
    <name type="scientific">Candidatus Woesebacteria bacterium RIFCSPHIGHO2_01_FULL_41_10</name>
    <dbReference type="NCBI Taxonomy" id="1802500"/>
    <lineage>
        <taxon>Bacteria</taxon>
        <taxon>Candidatus Woeseibacteriota</taxon>
    </lineage>
</organism>